<accession>A0AA38UQK1</accession>
<comment type="caution">
    <text evidence="1">The sequence shown here is derived from an EMBL/GenBank/DDBJ whole genome shotgun (WGS) entry which is preliminary data.</text>
</comment>
<name>A0AA38UQK1_9AGAR</name>
<gene>
    <name evidence="1" type="ORF">F5890DRAFT_1626154</name>
</gene>
<organism evidence="1 2">
    <name type="scientific">Lentinula detonsa</name>
    <dbReference type="NCBI Taxonomy" id="2804962"/>
    <lineage>
        <taxon>Eukaryota</taxon>
        <taxon>Fungi</taxon>
        <taxon>Dikarya</taxon>
        <taxon>Basidiomycota</taxon>
        <taxon>Agaricomycotina</taxon>
        <taxon>Agaricomycetes</taxon>
        <taxon>Agaricomycetidae</taxon>
        <taxon>Agaricales</taxon>
        <taxon>Marasmiineae</taxon>
        <taxon>Omphalotaceae</taxon>
        <taxon>Lentinula</taxon>
    </lineage>
</organism>
<evidence type="ECO:0000313" key="1">
    <source>
        <dbReference type="EMBL" id="KAJ3980337.1"/>
    </source>
</evidence>
<protein>
    <submittedName>
        <fullName evidence="1">Uncharacterized protein</fullName>
    </submittedName>
</protein>
<evidence type="ECO:0000313" key="2">
    <source>
        <dbReference type="Proteomes" id="UP001163850"/>
    </source>
</evidence>
<proteinExistence type="predicted"/>
<dbReference type="Proteomes" id="UP001163850">
    <property type="component" value="Unassembled WGS sequence"/>
</dbReference>
<reference evidence="1" key="1">
    <citation type="submission" date="2022-08" db="EMBL/GenBank/DDBJ databases">
        <authorList>
            <consortium name="DOE Joint Genome Institute"/>
            <person name="Min B."/>
            <person name="Riley R."/>
            <person name="Sierra-Patev S."/>
            <person name="Naranjo-Ortiz M."/>
            <person name="Looney B."/>
            <person name="Konkel Z."/>
            <person name="Slot J.C."/>
            <person name="Sakamoto Y."/>
            <person name="Steenwyk J.L."/>
            <person name="Rokas A."/>
            <person name="Carro J."/>
            <person name="Camarero S."/>
            <person name="Ferreira P."/>
            <person name="Molpeceres G."/>
            <person name="Ruiz-Duenas F.J."/>
            <person name="Serrano A."/>
            <person name="Henrissat B."/>
            <person name="Drula E."/>
            <person name="Hughes K.W."/>
            <person name="Mata J.L."/>
            <person name="Ishikawa N.K."/>
            <person name="Vargas-Isla R."/>
            <person name="Ushijima S."/>
            <person name="Smith C.A."/>
            <person name="Ahrendt S."/>
            <person name="Andreopoulos W."/>
            <person name="He G."/>
            <person name="Labutti K."/>
            <person name="Lipzen A."/>
            <person name="Ng V."/>
            <person name="Sandor L."/>
            <person name="Barry K."/>
            <person name="Martinez A.T."/>
            <person name="Xiao Y."/>
            <person name="Gibbons J.G."/>
            <person name="Terashima K."/>
            <person name="Hibbett D.S."/>
            <person name="Grigoriev I.V."/>
        </authorList>
    </citation>
    <scope>NUCLEOTIDE SEQUENCE</scope>
    <source>
        <strain evidence="1">TFB7829</strain>
    </source>
</reference>
<dbReference type="AlphaFoldDB" id="A0AA38UQK1"/>
<sequence>MDPLLTYIPNRFMPAIPAGLTSKLSALNSQDRSERARRRNITYANSTLLTPSADKLVPLVVTPLPEPHTEAFPSPVPSRIYSIVSTPITTLPTSSVSLVSSNMARNVSGSGWVNMGTLKAGCQLLIPNPNLNALEELWRYVITNLEDCDITDEAVKKKEFLHCVAKWSTLKDTNAEILHSLPSKAWVKVDTSSTDPDDFTCRPFFDTICDKILGNDWAHTYDLKCDKYMMLPDAMGFSKLVTLMEMHNRCLRGTMYHCSNEVLQTLIMQKLPDKFRTDLRDCKVSEKLPYADWKTACKDVEEHQPPTLPTTTHGPKRADSRLDICINTSNSAAPGPQISSAFQVNAKTHRCPKLHPEQKRLLIRLDTCFCCYNLFAGHLSNDCPNNGPPSLSVPFQPLNENDVTLAMRIHTAAPNNSIPYELILKRNMVSASSTNTRIALTELPDLDHVAPPTLLSIEPSNVAAFYSSRNIVHSTLGADVYGNSLSCGLSGYGPSRNPVCKPVANDPCSL</sequence>
<dbReference type="EMBL" id="MU802198">
    <property type="protein sequence ID" value="KAJ3980337.1"/>
    <property type="molecule type" value="Genomic_DNA"/>
</dbReference>